<dbReference type="OrthoDB" id="67317at2759"/>
<dbReference type="KEGG" id="hro:HELRODRAFT_105257"/>
<dbReference type="EMBL" id="AMQM01000117">
    <property type="status" value="NOT_ANNOTATED_CDS"/>
    <property type="molecule type" value="Genomic_DNA"/>
</dbReference>
<evidence type="ECO:0000313" key="9">
    <source>
        <dbReference type="Proteomes" id="UP000015101"/>
    </source>
</evidence>
<dbReference type="HOGENOM" id="CLU_140554_2_1_1"/>
<reference evidence="9" key="1">
    <citation type="submission" date="2012-12" db="EMBL/GenBank/DDBJ databases">
        <authorList>
            <person name="Hellsten U."/>
            <person name="Grimwood J."/>
            <person name="Chapman J.A."/>
            <person name="Shapiro H."/>
            <person name="Aerts A."/>
            <person name="Otillar R.P."/>
            <person name="Terry A.Y."/>
            <person name="Boore J.L."/>
            <person name="Simakov O."/>
            <person name="Marletaz F."/>
            <person name="Cho S.-J."/>
            <person name="Edsinger-Gonzales E."/>
            <person name="Havlak P."/>
            <person name="Kuo D.-H."/>
            <person name="Larsson T."/>
            <person name="Lv J."/>
            <person name="Arendt D."/>
            <person name="Savage R."/>
            <person name="Osoegawa K."/>
            <person name="de Jong P."/>
            <person name="Lindberg D.R."/>
            <person name="Seaver E.C."/>
            <person name="Weisblat D.A."/>
            <person name="Putnam N.H."/>
            <person name="Grigoriev I.V."/>
            <person name="Rokhsar D.S."/>
        </authorList>
    </citation>
    <scope>NUCLEOTIDE SEQUENCE</scope>
</reference>
<keyword evidence="4 6" id="KW-1133">Transmembrane helix</keyword>
<evidence type="ECO:0000313" key="7">
    <source>
        <dbReference type="EMBL" id="ESO12251.1"/>
    </source>
</evidence>
<keyword evidence="3 6" id="KW-0812">Transmembrane</keyword>
<dbReference type="CTD" id="20194727"/>
<reference evidence="7 9" key="2">
    <citation type="journal article" date="2013" name="Nature">
        <title>Insights into bilaterian evolution from three spiralian genomes.</title>
        <authorList>
            <person name="Simakov O."/>
            <person name="Marletaz F."/>
            <person name="Cho S.J."/>
            <person name="Edsinger-Gonzales E."/>
            <person name="Havlak P."/>
            <person name="Hellsten U."/>
            <person name="Kuo D.H."/>
            <person name="Larsson T."/>
            <person name="Lv J."/>
            <person name="Arendt D."/>
            <person name="Savage R."/>
            <person name="Osoegawa K."/>
            <person name="de Jong P."/>
            <person name="Grimwood J."/>
            <person name="Chapman J.A."/>
            <person name="Shapiro H."/>
            <person name="Aerts A."/>
            <person name="Otillar R.P."/>
            <person name="Terry A.Y."/>
            <person name="Boore J.L."/>
            <person name="Grigoriev I.V."/>
            <person name="Lindberg D.R."/>
            <person name="Seaver E.C."/>
            <person name="Weisblat D.A."/>
            <person name="Putnam N.H."/>
            <person name="Rokhsar D.S."/>
        </authorList>
    </citation>
    <scope>NUCLEOTIDE SEQUENCE</scope>
</reference>
<dbReference type="RefSeq" id="XP_009008971.1">
    <property type="nucleotide sequence ID" value="XM_009010723.1"/>
</dbReference>
<dbReference type="PANTHER" id="PTHR31733">
    <property type="entry name" value="RIBONUCLEASE KAPPA"/>
    <property type="match status" value="1"/>
</dbReference>
<evidence type="ECO:0000256" key="6">
    <source>
        <dbReference type="SAM" id="Phobius"/>
    </source>
</evidence>
<dbReference type="InterPro" id="IPR026770">
    <property type="entry name" value="RNase_K"/>
</dbReference>
<comment type="subcellular location">
    <subcellularLocation>
        <location evidence="1">Membrane</location>
        <topology evidence="1">Multi-pass membrane protein</topology>
    </subcellularLocation>
</comment>
<name>T1EDS5_HELRO</name>
<evidence type="ECO:0000256" key="2">
    <source>
        <dbReference type="ARBA" id="ARBA00008458"/>
    </source>
</evidence>
<dbReference type="FunCoup" id="T1EDS5">
    <property type="interactions" value="388"/>
</dbReference>
<dbReference type="AlphaFoldDB" id="T1EDS5"/>
<proteinExistence type="inferred from homology"/>
<gene>
    <name evidence="8" type="primary">20194727</name>
    <name evidence="7" type="ORF">HELRODRAFT_105257</name>
</gene>
<organism evidence="8 9">
    <name type="scientific">Helobdella robusta</name>
    <name type="common">Californian leech</name>
    <dbReference type="NCBI Taxonomy" id="6412"/>
    <lineage>
        <taxon>Eukaryota</taxon>
        <taxon>Metazoa</taxon>
        <taxon>Spiralia</taxon>
        <taxon>Lophotrochozoa</taxon>
        <taxon>Annelida</taxon>
        <taxon>Clitellata</taxon>
        <taxon>Hirudinea</taxon>
        <taxon>Rhynchobdellida</taxon>
        <taxon>Glossiphoniidae</taxon>
        <taxon>Helobdella</taxon>
    </lineage>
</organism>
<keyword evidence="5 6" id="KW-0472">Membrane</keyword>
<accession>T1EDS5</accession>
<dbReference type="eggNOG" id="ENOG502S351">
    <property type="taxonomic scope" value="Eukaryota"/>
</dbReference>
<dbReference type="GeneID" id="20194727"/>
<dbReference type="STRING" id="6412.T1EDS5"/>
<sequence>MPVICGPKCSACCAVLSGWGIIMLALLGVFFYIRSPILSEDLPINEKDWENRNFSYGYIKDLYEQNAFNCWIAAGLYAVTFIISVIMIKVNQKRNYAST</sequence>
<evidence type="ECO:0000256" key="5">
    <source>
        <dbReference type="ARBA" id="ARBA00023136"/>
    </source>
</evidence>
<dbReference type="EMBL" id="KB095811">
    <property type="protein sequence ID" value="ESO12251.1"/>
    <property type="molecule type" value="Genomic_DNA"/>
</dbReference>
<dbReference type="InParanoid" id="T1EDS5"/>
<evidence type="ECO:0000256" key="1">
    <source>
        <dbReference type="ARBA" id="ARBA00004141"/>
    </source>
</evidence>
<feature type="transmembrane region" description="Helical" evidence="6">
    <location>
        <begin position="12"/>
        <end position="33"/>
    </location>
</feature>
<dbReference type="GO" id="GO:0004521">
    <property type="term" value="F:RNA endonuclease activity"/>
    <property type="evidence" value="ECO:0000318"/>
    <property type="project" value="GO_Central"/>
</dbReference>
<dbReference type="OMA" id="ATQCWVA"/>
<comment type="similarity">
    <text evidence="2">Belongs to the RNase K family.</text>
</comment>
<dbReference type="EnsemblMetazoa" id="HelroT105257">
    <property type="protein sequence ID" value="HelroP105257"/>
    <property type="gene ID" value="HelroG105257"/>
</dbReference>
<keyword evidence="9" id="KW-1185">Reference proteome</keyword>
<evidence type="ECO:0000256" key="4">
    <source>
        <dbReference type="ARBA" id="ARBA00022989"/>
    </source>
</evidence>
<evidence type="ECO:0000256" key="3">
    <source>
        <dbReference type="ARBA" id="ARBA00022692"/>
    </source>
</evidence>
<dbReference type="Proteomes" id="UP000015101">
    <property type="component" value="Unassembled WGS sequence"/>
</dbReference>
<dbReference type="GO" id="GO:0016020">
    <property type="term" value="C:membrane"/>
    <property type="evidence" value="ECO:0007669"/>
    <property type="project" value="UniProtKB-SubCell"/>
</dbReference>
<reference evidence="8" key="3">
    <citation type="submission" date="2015-06" db="UniProtKB">
        <authorList>
            <consortium name="EnsemblMetazoa"/>
        </authorList>
    </citation>
    <scope>IDENTIFICATION</scope>
</reference>
<evidence type="ECO:0000313" key="8">
    <source>
        <dbReference type="EnsemblMetazoa" id="HelroP105257"/>
    </source>
</evidence>
<feature type="transmembrane region" description="Helical" evidence="6">
    <location>
        <begin position="71"/>
        <end position="90"/>
    </location>
</feature>
<protein>
    <submittedName>
        <fullName evidence="7 8">Uncharacterized protein</fullName>
    </submittedName>
</protein>